<dbReference type="PANTHER" id="PTHR37816">
    <property type="entry name" value="YALI0E33011P"/>
    <property type="match status" value="1"/>
</dbReference>
<keyword evidence="1" id="KW-0808">Transferase</keyword>
<evidence type="ECO:0000313" key="1">
    <source>
        <dbReference type="EMBL" id="TCT39289.1"/>
    </source>
</evidence>
<name>A0A4R3NU66_9HYPH</name>
<evidence type="ECO:0000313" key="2">
    <source>
        <dbReference type="Proteomes" id="UP000295097"/>
    </source>
</evidence>
<keyword evidence="1" id="KW-0418">Kinase</keyword>
<dbReference type="EMBL" id="SMAR01000013">
    <property type="protein sequence ID" value="TCT39289.1"/>
    <property type="molecule type" value="Genomic_DNA"/>
</dbReference>
<dbReference type="Gene3D" id="3.40.50.300">
    <property type="entry name" value="P-loop containing nucleotide triphosphate hydrolases"/>
    <property type="match status" value="1"/>
</dbReference>
<dbReference type="OrthoDB" id="7210594at2"/>
<dbReference type="PANTHER" id="PTHR37816:SF3">
    <property type="entry name" value="MODULATES DNA TOPOLOGY"/>
    <property type="match status" value="1"/>
</dbReference>
<dbReference type="InterPro" id="IPR027417">
    <property type="entry name" value="P-loop_NTPase"/>
</dbReference>
<protein>
    <submittedName>
        <fullName evidence="1">Adenylate kinase family enzyme</fullName>
    </submittedName>
</protein>
<dbReference type="AlphaFoldDB" id="A0A4R3NU66"/>
<comment type="caution">
    <text evidence="1">The sequence shown here is derived from an EMBL/GenBank/DDBJ whole genome shotgun (WGS) entry which is preliminary data.</text>
</comment>
<reference evidence="1 2" key="1">
    <citation type="submission" date="2019-03" db="EMBL/GenBank/DDBJ databases">
        <title>Freshwater and sediment microbial communities from various areas in North America, analyzing microbe dynamics in response to fracking.</title>
        <authorList>
            <person name="Lamendella R."/>
        </authorList>
    </citation>
    <scope>NUCLEOTIDE SEQUENCE [LARGE SCALE GENOMIC DNA]</scope>
    <source>
        <strain evidence="1 2">175.2</strain>
    </source>
</reference>
<dbReference type="Proteomes" id="UP000295097">
    <property type="component" value="Unassembled WGS sequence"/>
</dbReference>
<sequence length="187" mass="21525">MNMIDIADAATRLKTARRILVIGCSGSGKSTLARAIATRRDIPYISMDRDFFWLPGWKMRDRTEIVRLMEEAVKRPAWMIDGTSPGTLPIRLAQAELVLWPRPPRRISLAGIVKRRFRYAGTSRPEMAEGCPERLNLNFLRYVWTFEQKEAPRVEQLLMQSGNDIPVCVLKSYAENNELLALLERDY</sequence>
<proteinExistence type="predicted"/>
<accession>A0A4R3NU66</accession>
<dbReference type="InterPro" id="IPR052922">
    <property type="entry name" value="Cytidylate_Kinase-2"/>
</dbReference>
<keyword evidence="2" id="KW-1185">Reference proteome</keyword>
<gene>
    <name evidence="1" type="ORF">EDC90_101330</name>
</gene>
<dbReference type="SUPFAM" id="SSF52540">
    <property type="entry name" value="P-loop containing nucleoside triphosphate hydrolases"/>
    <property type="match status" value="1"/>
</dbReference>
<organism evidence="1 2">
    <name type="scientific">Martelella mediterranea</name>
    <dbReference type="NCBI Taxonomy" id="293089"/>
    <lineage>
        <taxon>Bacteria</taxon>
        <taxon>Pseudomonadati</taxon>
        <taxon>Pseudomonadota</taxon>
        <taxon>Alphaproteobacteria</taxon>
        <taxon>Hyphomicrobiales</taxon>
        <taxon>Aurantimonadaceae</taxon>
        <taxon>Martelella</taxon>
    </lineage>
</organism>
<dbReference type="GO" id="GO:0016301">
    <property type="term" value="F:kinase activity"/>
    <property type="evidence" value="ECO:0007669"/>
    <property type="project" value="UniProtKB-KW"/>
</dbReference>
<dbReference type="RefSeq" id="WP_132311184.1">
    <property type="nucleotide sequence ID" value="NZ_SMAR01000013.1"/>
</dbReference>